<proteinExistence type="predicted"/>
<protein>
    <submittedName>
        <fullName evidence="2">Uncharacterized protein</fullName>
    </submittedName>
</protein>
<keyword evidence="1" id="KW-0812">Transmembrane</keyword>
<sequence>MSQDFHNSILKEGQRRLHNILTSLKAITFCWLTLLITFISSWNLYSALVVWDKSLQLHGPNRPHLIRFHSRV</sequence>
<dbReference type="EMBL" id="CP042913">
    <property type="protein sequence ID" value="QEG35099.1"/>
    <property type="molecule type" value="Genomic_DNA"/>
</dbReference>
<organism evidence="2 3">
    <name type="scientific">Bythopirellula goksoeyrii</name>
    <dbReference type="NCBI Taxonomy" id="1400387"/>
    <lineage>
        <taxon>Bacteria</taxon>
        <taxon>Pseudomonadati</taxon>
        <taxon>Planctomycetota</taxon>
        <taxon>Planctomycetia</taxon>
        <taxon>Pirellulales</taxon>
        <taxon>Lacipirellulaceae</taxon>
        <taxon>Bythopirellula</taxon>
    </lineage>
</organism>
<evidence type="ECO:0000256" key="1">
    <source>
        <dbReference type="SAM" id="Phobius"/>
    </source>
</evidence>
<accession>A0A5B9QBF0</accession>
<keyword evidence="1" id="KW-0472">Membrane</keyword>
<name>A0A5B9QBF0_9BACT</name>
<gene>
    <name evidence="2" type="ORF">Pr1d_23900</name>
</gene>
<keyword evidence="1" id="KW-1133">Transmembrane helix</keyword>
<dbReference type="AlphaFoldDB" id="A0A5B9QBF0"/>
<reference evidence="2 3" key="1">
    <citation type="submission" date="2019-08" db="EMBL/GenBank/DDBJ databases">
        <title>Deep-cultivation of Planctomycetes and their phenomic and genomic characterization uncovers novel biology.</title>
        <authorList>
            <person name="Wiegand S."/>
            <person name="Jogler M."/>
            <person name="Boedeker C."/>
            <person name="Pinto D."/>
            <person name="Vollmers J."/>
            <person name="Rivas-Marin E."/>
            <person name="Kohn T."/>
            <person name="Peeters S.H."/>
            <person name="Heuer A."/>
            <person name="Rast P."/>
            <person name="Oberbeckmann S."/>
            <person name="Bunk B."/>
            <person name="Jeske O."/>
            <person name="Meyerdierks A."/>
            <person name="Storesund J.E."/>
            <person name="Kallscheuer N."/>
            <person name="Luecker S."/>
            <person name="Lage O.M."/>
            <person name="Pohl T."/>
            <person name="Merkel B.J."/>
            <person name="Hornburger P."/>
            <person name="Mueller R.-W."/>
            <person name="Bruemmer F."/>
            <person name="Labrenz M."/>
            <person name="Spormann A.M."/>
            <person name="Op den Camp H."/>
            <person name="Overmann J."/>
            <person name="Amann R."/>
            <person name="Jetten M.S.M."/>
            <person name="Mascher T."/>
            <person name="Medema M.H."/>
            <person name="Devos D.P."/>
            <person name="Kaster A.-K."/>
            <person name="Ovreas L."/>
            <person name="Rohde M."/>
            <person name="Galperin M.Y."/>
            <person name="Jogler C."/>
        </authorList>
    </citation>
    <scope>NUCLEOTIDE SEQUENCE [LARGE SCALE GENOMIC DNA]</scope>
    <source>
        <strain evidence="2 3">Pr1d</strain>
    </source>
</reference>
<dbReference type="Proteomes" id="UP000323917">
    <property type="component" value="Chromosome"/>
</dbReference>
<feature type="transmembrane region" description="Helical" evidence="1">
    <location>
        <begin position="20"/>
        <end position="45"/>
    </location>
</feature>
<evidence type="ECO:0000313" key="2">
    <source>
        <dbReference type="EMBL" id="QEG35099.1"/>
    </source>
</evidence>
<evidence type="ECO:0000313" key="3">
    <source>
        <dbReference type="Proteomes" id="UP000323917"/>
    </source>
</evidence>
<dbReference type="KEGG" id="bgok:Pr1d_23900"/>
<keyword evidence="3" id="KW-1185">Reference proteome</keyword>